<keyword evidence="8 14" id="KW-1133">Transmembrane helix</keyword>
<dbReference type="Gene3D" id="1.20.1300.10">
    <property type="entry name" value="Fumarate reductase/succinate dehydrogenase, transmembrane subunit"/>
    <property type="match status" value="1"/>
</dbReference>
<dbReference type="AlphaFoldDB" id="A0A833YHW9"/>
<protein>
    <recommendedName>
        <fullName evidence="4">Succinate dehydrogenase cytochrome b560 subunit, mitochondrial</fullName>
    </recommendedName>
    <alternativeName>
        <fullName evidence="11">Malate dehydrogenase [quinone] cytochrome b560 subunit</fullName>
    </alternativeName>
</protein>
<dbReference type="EMBL" id="JABVXQ010000015">
    <property type="protein sequence ID" value="KAF6075834.1"/>
    <property type="molecule type" value="Genomic_DNA"/>
</dbReference>
<dbReference type="InterPro" id="IPR034804">
    <property type="entry name" value="SQR/QFR_C/D"/>
</dbReference>
<evidence type="ECO:0000256" key="12">
    <source>
        <dbReference type="ARBA" id="ARBA00045847"/>
    </source>
</evidence>
<dbReference type="NCBIfam" id="TIGR02970">
    <property type="entry name" value="succ_dehyd_cytB"/>
    <property type="match status" value="1"/>
</dbReference>
<evidence type="ECO:0000256" key="11">
    <source>
        <dbReference type="ARBA" id="ARBA00045023"/>
    </source>
</evidence>
<evidence type="ECO:0000256" key="10">
    <source>
        <dbReference type="ARBA" id="ARBA00023136"/>
    </source>
</evidence>
<comment type="subunit">
    <text evidence="3">Component of complex II composed of four subunits: the flavoprotein (FP) SDHA, iron-sulfur protein (IP) SDHB, and a cytochrome b560 composed of SDHC and SDHD.</text>
</comment>
<keyword evidence="7" id="KW-0479">Metal-binding</keyword>
<evidence type="ECO:0000256" key="6">
    <source>
        <dbReference type="ARBA" id="ARBA00022692"/>
    </source>
</evidence>
<dbReference type="GO" id="GO:0046872">
    <property type="term" value="F:metal ion binding"/>
    <property type="evidence" value="ECO:0007669"/>
    <property type="project" value="UniProtKB-KW"/>
</dbReference>
<evidence type="ECO:0000313" key="15">
    <source>
        <dbReference type="EMBL" id="KAF6075834.1"/>
    </source>
</evidence>
<evidence type="ECO:0000256" key="7">
    <source>
        <dbReference type="ARBA" id="ARBA00022723"/>
    </source>
</evidence>
<evidence type="ECO:0000256" key="14">
    <source>
        <dbReference type="SAM" id="Phobius"/>
    </source>
</evidence>
<evidence type="ECO:0000256" key="5">
    <source>
        <dbReference type="ARBA" id="ARBA00022617"/>
    </source>
</evidence>
<proteinExistence type="predicted"/>
<evidence type="ECO:0000256" key="9">
    <source>
        <dbReference type="ARBA" id="ARBA00023004"/>
    </source>
</evidence>
<evidence type="ECO:0000256" key="13">
    <source>
        <dbReference type="SAM" id="MobiDB-lite"/>
    </source>
</evidence>
<keyword evidence="9" id="KW-0408">Iron</keyword>
<comment type="subcellular location">
    <subcellularLocation>
        <location evidence="1">Membrane</location>
        <topology evidence="1">Multi-pass membrane protein</topology>
    </subcellularLocation>
</comment>
<keyword evidence="10 14" id="KW-0472">Membrane</keyword>
<dbReference type="GO" id="GO:0006121">
    <property type="term" value="P:mitochondrial electron transport, succinate to ubiquinone"/>
    <property type="evidence" value="ECO:0007669"/>
    <property type="project" value="TreeGrafter"/>
</dbReference>
<accession>A0A833YHW9</accession>
<dbReference type="GO" id="GO:0005739">
    <property type="term" value="C:mitochondrion"/>
    <property type="evidence" value="ECO:0007669"/>
    <property type="project" value="GOC"/>
</dbReference>
<dbReference type="Pfam" id="PF01127">
    <property type="entry name" value="Sdh_cyt"/>
    <property type="match status" value="1"/>
</dbReference>
<feature type="compositionally biased region" description="Polar residues" evidence="13">
    <location>
        <begin position="55"/>
        <end position="68"/>
    </location>
</feature>
<evidence type="ECO:0000256" key="8">
    <source>
        <dbReference type="ARBA" id="ARBA00022989"/>
    </source>
</evidence>
<dbReference type="SUPFAM" id="SSF81343">
    <property type="entry name" value="Fumarate reductase respiratory complex transmembrane subunits"/>
    <property type="match status" value="1"/>
</dbReference>
<keyword evidence="5" id="KW-0349">Heme</keyword>
<feature type="transmembrane region" description="Helical" evidence="14">
    <location>
        <begin position="210"/>
        <end position="229"/>
    </location>
</feature>
<evidence type="ECO:0000256" key="1">
    <source>
        <dbReference type="ARBA" id="ARBA00004141"/>
    </source>
</evidence>
<dbReference type="Proteomes" id="UP000664940">
    <property type="component" value="Unassembled WGS sequence"/>
</dbReference>
<dbReference type="CDD" id="cd03499">
    <property type="entry name" value="SQR_TypeC_SdhC"/>
    <property type="match status" value="1"/>
</dbReference>
<dbReference type="PANTHER" id="PTHR10978:SF5">
    <property type="entry name" value="SUCCINATE DEHYDROGENASE CYTOCHROME B560 SUBUNIT, MITOCHONDRIAL"/>
    <property type="match status" value="1"/>
</dbReference>
<keyword evidence="6 14" id="KW-0812">Transmembrane</keyword>
<dbReference type="InterPro" id="IPR018495">
    <property type="entry name" value="Succ_DH_cyt_bsu_CS"/>
</dbReference>
<dbReference type="GO" id="GO:0016020">
    <property type="term" value="C:membrane"/>
    <property type="evidence" value="ECO:0007669"/>
    <property type="project" value="UniProtKB-SubCell"/>
</dbReference>
<reference evidence="15 16" key="1">
    <citation type="journal article" date="2020" name="Nature">
        <title>Six reference-quality genomes reveal evolution of bat adaptations.</title>
        <authorList>
            <person name="Jebb D."/>
            <person name="Huang Z."/>
            <person name="Pippel M."/>
            <person name="Hughes G.M."/>
            <person name="Lavrichenko K."/>
            <person name="Devanna P."/>
            <person name="Winkler S."/>
            <person name="Jermiin L.S."/>
            <person name="Skirmuntt E.C."/>
            <person name="Katzourakis A."/>
            <person name="Burkitt-Gray L."/>
            <person name="Ray D.A."/>
            <person name="Sullivan K.A.M."/>
            <person name="Roscito J.G."/>
            <person name="Kirilenko B.M."/>
            <person name="Davalos L.M."/>
            <person name="Corthals A.P."/>
            <person name="Power M.L."/>
            <person name="Jones G."/>
            <person name="Ransome R.D."/>
            <person name="Dechmann D.K.N."/>
            <person name="Locatelli A.G."/>
            <person name="Puechmaille S.J."/>
            <person name="Fedrigo O."/>
            <person name="Jarvis E.D."/>
            <person name="Hiller M."/>
            <person name="Vernes S.C."/>
            <person name="Myers E.W."/>
            <person name="Teeling E.C."/>
        </authorList>
    </citation>
    <scope>NUCLEOTIDE SEQUENCE [LARGE SCALE GENOMIC DNA]</scope>
    <source>
        <strain evidence="15">Bat1K_MPI-CBG_1</strain>
    </source>
</reference>
<dbReference type="PANTHER" id="PTHR10978">
    <property type="entry name" value="SUCCINATE DEHYDROGENASE CYTOCHROME B560 SUBUNIT"/>
    <property type="match status" value="1"/>
</dbReference>
<comment type="pathway">
    <text evidence="2">Carbohydrate metabolism; tricarboxylic acid cycle.</text>
</comment>
<evidence type="ECO:0000313" key="16">
    <source>
        <dbReference type="Proteomes" id="UP000664940"/>
    </source>
</evidence>
<dbReference type="InterPro" id="IPR014314">
    <property type="entry name" value="Succ_DH_cytb556"/>
</dbReference>
<evidence type="ECO:0000256" key="4">
    <source>
        <dbReference type="ARBA" id="ARBA00014631"/>
    </source>
</evidence>
<dbReference type="FunFam" id="1.20.1300.10:FF:000006">
    <property type="entry name" value="Succinate dehydrogenase cytochrome b560 subunit, mitochondrial"/>
    <property type="match status" value="1"/>
</dbReference>
<name>A0A833YHW9_9CHIR</name>
<organism evidence="15 16">
    <name type="scientific">Phyllostomus discolor</name>
    <name type="common">pale spear-nosed bat</name>
    <dbReference type="NCBI Taxonomy" id="89673"/>
    <lineage>
        <taxon>Eukaryota</taxon>
        <taxon>Metazoa</taxon>
        <taxon>Chordata</taxon>
        <taxon>Craniata</taxon>
        <taxon>Vertebrata</taxon>
        <taxon>Euteleostomi</taxon>
        <taxon>Mammalia</taxon>
        <taxon>Eutheria</taxon>
        <taxon>Laurasiatheria</taxon>
        <taxon>Chiroptera</taxon>
        <taxon>Yangochiroptera</taxon>
        <taxon>Phyllostomidae</taxon>
        <taxon>Phyllostominae</taxon>
        <taxon>Phyllostomus</taxon>
    </lineage>
</organism>
<evidence type="ECO:0000256" key="2">
    <source>
        <dbReference type="ARBA" id="ARBA00005163"/>
    </source>
</evidence>
<dbReference type="GO" id="GO:0006099">
    <property type="term" value="P:tricarboxylic acid cycle"/>
    <property type="evidence" value="ECO:0007669"/>
    <property type="project" value="InterPro"/>
</dbReference>
<dbReference type="InterPro" id="IPR000701">
    <property type="entry name" value="SuccDH_FuR_B_TM-su"/>
</dbReference>
<feature type="transmembrane region" description="Helical" evidence="14">
    <location>
        <begin position="284"/>
        <end position="303"/>
    </location>
</feature>
<gene>
    <name evidence="15" type="ORF">HJG60_016957</name>
</gene>
<dbReference type="PROSITE" id="PS01001">
    <property type="entry name" value="SDH_CYT_2"/>
    <property type="match status" value="1"/>
</dbReference>
<evidence type="ECO:0000256" key="3">
    <source>
        <dbReference type="ARBA" id="ARBA00011758"/>
    </source>
</evidence>
<comment type="caution">
    <text evidence="15">The sequence shown here is derived from an EMBL/GenBank/DDBJ whole genome shotgun (WGS) entry which is preliminary data.</text>
</comment>
<dbReference type="GO" id="GO:0009055">
    <property type="term" value="F:electron transfer activity"/>
    <property type="evidence" value="ECO:0007669"/>
    <property type="project" value="InterPro"/>
</dbReference>
<feature type="region of interest" description="Disordered" evidence="13">
    <location>
        <begin position="38"/>
        <end position="68"/>
    </location>
</feature>
<sequence length="304" mass="32503">MASRRQGFCRAGWKRCSDEEVLAASCSRSHRLIVRNRAGARTVRGSPGGGLGSHANVQSRRSAPQTNTTSSCVSCAWKAHSGKQQGPRVTEGMAGRPQGLARAVSGGGGWSCHWFFLSAPSAVQPGRGDDAASVSQRSNPQTEEHAQEWEGCSLFVFKCWLFPRGSRSLHWAGVGHARGEPSFPLLRCLCLFLCSWSLPMAMSICHRGTGIALSAGVSLFGLSALVLPGTFESHLELVKSLALGPALIHTAKFALAFPLAYHTWNGVRHLMWDLGKGLKIPQLYQSGVVVLVLTVLSSVGLAAM</sequence>
<comment type="function">
    <text evidence="12">Membrane-anchoring subunit of succinate dehydrogenase (SDH) that is involved in complex II of the mitochondrial electron transport chain and is responsible for transferring electrons from succinate to ubiquinone (coenzyme Q). SDH also oxidizes malate to the non-canonical enol form of oxaloacetate, enol-oxaloacetate. Enol-oxaloacetate, which is a potent inhibitor of the succinate dehydrogenase activity, is further isomerized into keto-oxaloacetate.</text>
</comment>